<accession>A0A0K8TRE5</accession>
<keyword evidence="1" id="KW-1133">Transmembrane helix</keyword>
<name>A0A0K8TRE5_TABBR</name>
<feature type="transmembrane region" description="Helical" evidence="1">
    <location>
        <begin position="42"/>
        <end position="65"/>
    </location>
</feature>
<sequence>MTNTKKILHSFTKEFKRDNCGFSHSPPDDLVKSQWQKRTSSIFYVIYRWILALFFTGATITAIVNSKTWHFIIYLTNWGILLCFFTCMLGAILVTIWHFHPEYSDRVAESKEMPSVFKVYWGMHNTTLSVSIVITIVYWSILYNGKEVSATNLLTHAFNSVFMFIDLWIVAYPTRLLHTCFPIALGITYTIFSAIYWACGGTDPVGNHYIYNVLDWEKPGNAIVTVVGVMILCCFIYFCIFVIYKIRVFIYKRFFRDVSFVPTTQSTIGPSSLVIHPSGISMVLGNYGHENPAFTQSTDKIAS</sequence>
<dbReference type="PANTHER" id="PTHR12242:SF46">
    <property type="entry name" value="IP08657P-RELATED"/>
    <property type="match status" value="1"/>
</dbReference>
<dbReference type="EMBL" id="GDAI01001108">
    <property type="protein sequence ID" value="JAI16495.1"/>
    <property type="molecule type" value="mRNA"/>
</dbReference>
<protein>
    <submittedName>
        <fullName evidence="2">Putative conserved plasma membrane protein</fullName>
    </submittedName>
</protein>
<reference evidence="2" key="1">
    <citation type="journal article" date="2015" name="Insect Biochem. Mol. Biol.">
        <title>An insight into the sialome of the horse fly, Tabanus bromius.</title>
        <authorList>
            <person name="Ribeiro J.M."/>
            <person name="Kazimirova M."/>
            <person name="Takac P."/>
            <person name="Andersen J.F."/>
            <person name="Francischetti I.M."/>
        </authorList>
    </citation>
    <scope>NUCLEOTIDE SEQUENCE</scope>
</reference>
<feature type="transmembrane region" description="Helical" evidence="1">
    <location>
        <begin position="222"/>
        <end position="244"/>
    </location>
</feature>
<feature type="transmembrane region" description="Helical" evidence="1">
    <location>
        <begin position="119"/>
        <end position="141"/>
    </location>
</feature>
<organism evidence="2">
    <name type="scientific">Tabanus bromius</name>
    <name type="common">Band-eyed brown horse fly</name>
    <dbReference type="NCBI Taxonomy" id="304241"/>
    <lineage>
        <taxon>Eukaryota</taxon>
        <taxon>Metazoa</taxon>
        <taxon>Ecdysozoa</taxon>
        <taxon>Arthropoda</taxon>
        <taxon>Hexapoda</taxon>
        <taxon>Insecta</taxon>
        <taxon>Pterygota</taxon>
        <taxon>Neoptera</taxon>
        <taxon>Endopterygota</taxon>
        <taxon>Diptera</taxon>
        <taxon>Brachycera</taxon>
        <taxon>Tabanomorpha</taxon>
        <taxon>Tabanoidea</taxon>
        <taxon>Tabanidae</taxon>
        <taxon>Tabanus</taxon>
    </lineage>
</organism>
<keyword evidence="1" id="KW-0812">Transmembrane</keyword>
<dbReference type="PANTHER" id="PTHR12242">
    <property type="entry name" value="OS02G0130600 PROTEIN-RELATED"/>
    <property type="match status" value="1"/>
</dbReference>
<dbReference type="AlphaFoldDB" id="A0A0K8TRE5"/>
<feature type="transmembrane region" description="Helical" evidence="1">
    <location>
        <begin position="153"/>
        <end position="172"/>
    </location>
</feature>
<feature type="transmembrane region" description="Helical" evidence="1">
    <location>
        <begin position="71"/>
        <end position="99"/>
    </location>
</feature>
<dbReference type="GO" id="GO:0016020">
    <property type="term" value="C:membrane"/>
    <property type="evidence" value="ECO:0007669"/>
    <property type="project" value="TreeGrafter"/>
</dbReference>
<evidence type="ECO:0000256" key="1">
    <source>
        <dbReference type="SAM" id="Phobius"/>
    </source>
</evidence>
<dbReference type="Pfam" id="PF21534">
    <property type="entry name" value="Rost"/>
    <property type="match status" value="1"/>
</dbReference>
<keyword evidence="1" id="KW-0472">Membrane</keyword>
<proteinExistence type="evidence at transcript level"/>
<evidence type="ECO:0000313" key="2">
    <source>
        <dbReference type="EMBL" id="JAI16495.1"/>
    </source>
</evidence>
<feature type="transmembrane region" description="Helical" evidence="1">
    <location>
        <begin position="179"/>
        <end position="198"/>
    </location>
</feature>
<dbReference type="InterPro" id="IPR049352">
    <property type="entry name" value="Rost"/>
</dbReference>